<dbReference type="InterPro" id="IPR023296">
    <property type="entry name" value="Glyco_hydro_beta-prop_sf"/>
</dbReference>
<dbReference type="Gene3D" id="2.115.10.20">
    <property type="entry name" value="Glycosyl hydrolase domain, family 43"/>
    <property type="match status" value="1"/>
</dbReference>
<evidence type="ECO:0000313" key="9">
    <source>
        <dbReference type="Proteomes" id="UP000823890"/>
    </source>
</evidence>
<dbReference type="GO" id="GO:0004553">
    <property type="term" value="F:hydrolase activity, hydrolyzing O-glycosyl compounds"/>
    <property type="evidence" value="ECO:0007669"/>
    <property type="project" value="InterPro"/>
</dbReference>
<evidence type="ECO:0000256" key="1">
    <source>
        <dbReference type="ARBA" id="ARBA00009865"/>
    </source>
</evidence>
<dbReference type="EMBL" id="DWWO01000091">
    <property type="protein sequence ID" value="HJC34392.1"/>
    <property type="molecule type" value="Genomic_DNA"/>
</dbReference>
<feature type="active site" description="Proton donor" evidence="5">
    <location>
        <position position="197"/>
    </location>
</feature>
<gene>
    <name evidence="8" type="ORF">H9758_07330</name>
</gene>
<dbReference type="PANTHER" id="PTHR43817">
    <property type="entry name" value="GLYCOSYL HYDROLASE"/>
    <property type="match status" value="1"/>
</dbReference>
<feature type="active site" description="Proton acceptor" evidence="5">
    <location>
        <position position="21"/>
    </location>
</feature>
<evidence type="ECO:0000256" key="5">
    <source>
        <dbReference type="PIRSR" id="PIRSR606710-1"/>
    </source>
</evidence>
<evidence type="ECO:0000256" key="4">
    <source>
        <dbReference type="ARBA" id="ARBA00023295"/>
    </source>
</evidence>
<dbReference type="PANTHER" id="PTHR43817:SF1">
    <property type="entry name" value="HYDROLASE, FAMILY 43, PUTATIVE (AFU_ORTHOLOGUE AFUA_3G01660)-RELATED"/>
    <property type="match status" value="1"/>
</dbReference>
<accession>A0A9D2STA5</accession>
<dbReference type="Pfam" id="PF04616">
    <property type="entry name" value="Glyco_hydro_43"/>
    <property type="match status" value="1"/>
</dbReference>
<protein>
    <submittedName>
        <fullName evidence="8">Glycoside hydrolase family 43 protein</fullName>
    </submittedName>
</protein>
<evidence type="ECO:0000256" key="2">
    <source>
        <dbReference type="ARBA" id="ARBA00022729"/>
    </source>
</evidence>
<reference evidence="8" key="1">
    <citation type="journal article" date="2021" name="PeerJ">
        <title>Extensive microbial diversity within the chicken gut microbiome revealed by metagenomics and culture.</title>
        <authorList>
            <person name="Gilroy R."/>
            <person name="Ravi A."/>
            <person name="Getino M."/>
            <person name="Pursley I."/>
            <person name="Horton D.L."/>
            <person name="Alikhan N.F."/>
            <person name="Baker D."/>
            <person name="Gharbi K."/>
            <person name="Hall N."/>
            <person name="Watson M."/>
            <person name="Adriaenssens E.M."/>
            <person name="Foster-Nyarko E."/>
            <person name="Jarju S."/>
            <person name="Secka A."/>
            <person name="Antonio M."/>
            <person name="Oren A."/>
            <person name="Chaudhuri R.R."/>
            <person name="La Ragione R."/>
            <person name="Hildebrand F."/>
            <person name="Pallen M.J."/>
        </authorList>
    </citation>
    <scope>NUCLEOTIDE SEQUENCE</scope>
    <source>
        <strain evidence="8">ChiW19-954</strain>
    </source>
</reference>
<comment type="caution">
    <text evidence="8">The sequence shown here is derived from an EMBL/GenBank/DDBJ whole genome shotgun (WGS) entry which is preliminary data.</text>
</comment>
<organism evidence="8 9">
    <name type="scientific">Candidatus Mediterraneibacter faecipullorum</name>
    <dbReference type="NCBI Taxonomy" id="2838670"/>
    <lineage>
        <taxon>Bacteria</taxon>
        <taxon>Bacillati</taxon>
        <taxon>Bacillota</taxon>
        <taxon>Clostridia</taxon>
        <taxon>Lachnospirales</taxon>
        <taxon>Lachnospiraceae</taxon>
        <taxon>Mediterraneibacter</taxon>
    </lineage>
</organism>
<keyword evidence="3 7" id="KW-0378">Hydrolase</keyword>
<evidence type="ECO:0000256" key="3">
    <source>
        <dbReference type="ARBA" id="ARBA00022801"/>
    </source>
</evidence>
<evidence type="ECO:0000256" key="7">
    <source>
        <dbReference type="RuleBase" id="RU361187"/>
    </source>
</evidence>
<dbReference type="InterPro" id="IPR006710">
    <property type="entry name" value="Glyco_hydro_43"/>
</dbReference>
<keyword evidence="2" id="KW-0732">Signal</keyword>
<dbReference type="AlphaFoldDB" id="A0A9D2STA5"/>
<reference evidence="8" key="2">
    <citation type="submission" date="2021-04" db="EMBL/GenBank/DDBJ databases">
        <authorList>
            <person name="Gilroy R."/>
        </authorList>
    </citation>
    <scope>NUCLEOTIDE SEQUENCE</scope>
    <source>
        <strain evidence="8">ChiW19-954</strain>
    </source>
</reference>
<dbReference type="SUPFAM" id="SSF75005">
    <property type="entry name" value="Arabinanase/levansucrase/invertase"/>
    <property type="match status" value="1"/>
</dbReference>
<sequence length="597" mass="69655">MEIKYCNPVKFTDGKRHTNPDPYILQWCGKYYCYATDEYGVKVSVSEDLVAWEYKGYALKEDEYRDYWAPSVLYENGIFYMYYSNVPTGVEDCHQEWLKLAVSADPISGFEWKKTFFNKFSIDSHPVLWNGEMYMFYSVNDWNGTEEKRSGTSILIDCMDDPENFAGEPKEAVLPGIPQEIYEKNRFGDGRDWYTIEGAAHVVRGRRFWLMYSANAYVNTDYFVGTAIARCEERLTDMIWKKYPSEYEWQPLLRKNAEVEGTGHNTVAKSPDMTEEWIVYHGRNACEELDPLREQREMRIDQLFFNGDELLCFGPGAEETPAPAMPAEIIRECEITDIELFGPGGSCYQAEMWISAEPFHTGCRWGFYLDYKDEKNKVEFEFHSGRQEITVEEVSGGIRRRIAGEKIRRSFDYTVPHVVQISKKFETYEIILDGREKIHCAAEKRSRAGKIGIRPYFTKLTLHSFSLTHTVFVEQKELKYLGRIYDMSPCRLGNMLCSESGSLTLAKDQPDGLQKEVFTFHILNRMNKVVFRRGSRTVLLAENRQKTFSVYHFMKDGKEYFLADGQWVRMEDTLPKEPEYRFEIDGLGITEYQNAKK</sequence>
<dbReference type="GO" id="GO:0005975">
    <property type="term" value="P:carbohydrate metabolic process"/>
    <property type="evidence" value="ECO:0007669"/>
    <property type="project" value="InterPro"/>
</dbReference>
<dbReference type="Proteomes" id="UP000823890">
    <property type="component" value="Unassembled WGS sequence"/>
</dbReference>
<evidence type="ECO:0000256" key="6">
    <source>
        <dbReference type="PIRSR" id="PIRSR606710-2"/>
    </source>
</evidence>
<dbReference type="CDD" id="cd08991">
    <property type="entry name" value="GH43_HoAraf43-like"/>
    <property type="match status" value="1"/>
</dbReference>
<feature type="site" description="Important for catalytic activity, responsible for pKa modulation of the active site Glu and correct orientation of both the proton donor and substrate" evidence="6">
    <location>
        <position position="123"/>
    </location>
</feature>
<comment type="similarity">
    <text evidence="1 7">Belongs to the glycosyl hydrolase 43 family.</text>
</comment>
<keyword evidence="4 7" id="KW-0326">Glycosidase</keyword>
<proteinExistence type="inferred from homology"/>
<name>A0A9D2STA5_9FIRM</name>
<evidence type="ECO:0000313" key="8">
    <source>
        <dbReference type="EMBL" id="HJC34392.1"/>
    </source>
</evidence>